<comment type="similarity">
    <text evidence="5">Belongs to the thymidylate synthase ThyX family.</text>
</comment>
<evidence type="ECO:0000256" key="5">
    <source>
        <dbReference type="HAMAP-Rule" id="MF_01408"/>
    </source>
</evidence>
<feature type="binding site" evidence="5">
    <location>
        <begin position="175"/>
        <end position="177"/>
    </location>
    <ligand>
        <name>FAD</name>
        <dbReference type="ChEBI" id="CHEBI:57692"/>
        <note>ligand shared between neighboring subunits</note>
    </ligand>
</feature>
<dbReference type="GO" id="GO:0006231">
    <property type="term" value="P:dTMP biosynthetic process"/>
    <property type="evidence" value="ECO:0007669"/>
    <property type="project" value="UniProtKB-UniRule"/>
</dbReference>
<evidence type="ECO:0000256" key="4">
    <source>
        <dbReference type="ARBA" id="ARBA00022827"/>
    </source>
</evidence>
<keyword evidence="2 5" id="KW-0285">Flavoprotein</keyword>
<evidence type="ECO:0000256" key="1">
    <source>
        <dbReference type="ARBA" id="ARBA00022603"/>
    </source>
</evidence>
<comment type="caution">
    <text evidence="6">The sequence shown here is derived from an EMBL/GenBank/DDBJ whole genome shotgun (WGS) entry which is preliminary data.</text>
</comment>
<dbReference type="HAMAP" id="MF_01408">
    <property type="entry name" value="ThyX"/>
    <property type="match status" value="1"/>
</dbReference>
<dbReference type="InterPro" id="IPR036098">
    <property type="entry name" value="Thymidylate_synthase_ThyX_sf"/>
</dbReference>
<comment type="cofactor">
    <cofactor evidence="5">
        <name>FAD</name>
        <dbReference type="ChEBI" id="CHEBI:57692"/>
    </cofactor>
    <text evidence="5">Binds 4 FAD per tetramer. Each FAD binding site is formed by three monomers.</text>
</comment>
<dbReference type="Proteomes" id="UP000184388">
    <property type="component" value="Unassembled WGS sequence"/>
</dbReference>
<name>A0A9X8QZK1_9ACTN</name>
<dbReference type="GO" id="GO:0004799">
    <property type="term" value="F:thymidylate synthase activity"/>
    <property type="evidence" value="ECO:0007669"/>
    <property type="project" value="TreeGrafter"/>
</dbReference>
<feature type="binding site" description="in other chain" evidence="5">
    <location>
        <position position="159"/>
    </location>
    <ligand>
        <name>dUMP</name>
        <dbReference type="ChEBI" id="CHEBI:246422"/>
        <note>ligand shared between dimeric partners</note>
    </ligand>
</feature>
<proteinExistence type="inferred from homology"/>
<dbReference type="SUPFAM" id="SSF69796">
    <property type="entry name" value="Thymidylate synthase-complementing protein Thy1"/>
    <property type="match status" value="1"/>
</dbReference>
<feature type="active site" description="Involved in ionization of N3 of dUMP, leading to its activation" evidence="5">
    <location>
        <position position="186"/>
    </location>
</feature>
<dbReference type="GO" id="GO:0050797">
    <property type="term" value="F:thymidylate synthase (FAD) activity"/>
    <property type="evidence" value="ECO:0007669"/>
    <property type="project" value="UniProtKB-UniRule"/>
</dbReference>
<dbReference type="CDD" id="cd20175">
    <property type="entry name" value="ThyX"/>
    <property type="match status" value="1"/>
</dbReference>
<organism evidence="6 7">
    <name type="scientific">Streptomyces yunnanensis</name>
    <dbReference type="NCBI Taxonomy" id="156453"/>
    <lineage>
        <taxon>Bacteria</taxon>
        <taxon>Bacillati</taxon>
        <taxon>Actinomycetota</taxon>
        <taxon>Actinomycetes</taxon>
        <taxon>Kitasatosporales</taxon>
        <taxon>Streptomycetaceae</taxon>
        <taxon>Streptomyces</taxon>
    </lineage>
</organism>
<keyword evidence="3 5" id="KW-0545">Nucleotide biosynthesis</keyword>
<comment type="function">
    <text evidence="5">Catalyzes the reductive methylation of 2'-deoxyuridine-5'-monophosphate (dUMP) to 2'-deoxythymidine-5'-monophosphate (dTMP) while utilizing 5,10-methylenetetrahydrofolate (mTHF) as the methyl donor, and NADPH and FADH(2) as the reductant.</text>
</comment>
<dbReference type="InterPro" id="IPR003669">
    <property type="entry name" value="Thymidylate_synthase_ThyX"/>
</dbReference>
<comment type="catalytic activity">
    <reaction evidence="5">
        <text>dUMP + (6R)-5,10-methylene-5,6,7,8-tetrahydrofolate + NADPH + H(+) = dTMP + (6S)-5,6,7,8-tetrahydrofolate + NADP(+)</text>
        <dbReference type="Rhea" id="RHEA:29043"/>
        <dbReference type="ChEBI" id="CHEBI:15378"/>
        <dbReference type="ChEBI" id="CHEBI:15636"/>
        <dbReference type="ChEBI" id="CHEBI:57453"/>
        <dbReference type="ChEBI" id="CHEBI:57783"/>
        <dbReference type="ChEBI" id="CHEBI:58349"/>
        <dbReference type="ChEBI" id="CHEBI:63528"/>
        <dbReference type="ChEBI" id="CHEBI:246422"/>
        <dbReference type="EC" id="2.1.1.148"/>
    </reaction>
</comment>
<accession>A0A9X8QZK1</accession>
<dbReference type="NCBIfam" id="TIGR02170">
    <property type="entry name" value="thyX"/>
    <property type="match status" value="1"/>
</dbReference>
<evidence type="ECO:0000313" key="6">
    <source>
        <dbReference type="EMBL" id="SHN24231.1"/>
    </source>
</evidence>
<keyword evidence="5" id="KW-0521">NADP</keyword>
<dbReference type="EC" id="2.1.1.148" evidence="5"/>
<dbReference type="PANTHER" id="PTHR34934:SF1">
    <property type="entry name" value="FLAVIN-DEPENDENT THYMIDYLATE SYNTHASE"/>
    <property type="match status" value="1"/>
</dbReference>
<gene>
    <name evidence="5" type="primary">thyX</name>
    <name evidence="6" type="ORF">SAMN05216268_12679</name>
</gene>
<dbReference type="PROSITE" id="PS51331">
    <property type="entry name" value="THYX"/>
    <property type="match status" value="1"/>
</dbReference>
<dbReference type="Gene3D" id="3.30.1360.170">
    <property type="match status" value="1"/>
</dbReference>
<dbReference type="GO" id="GO:0070402">
    <property type="term" value="F:NADPH binding"/>
    <property type="evidence" value="ECO:0007669"/>
    <property type="project" value="TreeGrafter"/>
</dbReference>
<feature type="binding site" evidence="5">
    <location>
        <position position="181"/>
    </location>
    <ligand>
        <name>FAD</name>
        <dbReference type="ChEBI" id="CHEBI:57692"/>
        <note>ligand shared between neighboring subunits</note>
    </ligand>
</feature>
<feature type="binding site" evidence="5">
    <location>
        <position position="186"/>
    </location>
    <ligand>
        <name>dUMP</name>
        <dbReference type="ChEBI" id="CHEBI:246422"/>
        <note>ligand shared between dimeric partners</note>
    </ligand>
</feature>
<dbReference type="GO" id="GO:0032259">
    <property type="term" value="P:methylation"/>
    <property type="evidence" value="ECO:0007669"/>
    <property type="project" value="UniProtKB-KW"/>
</dbReference>
<feature type="binding site" evidence="5">
    <location>
        <position position="56"/>
    </location>
    <ligand>
        <name>FAD</name>
        <dbReference type="ChEBI" id="CHEBI:57692"/>
        <note>ligand shared between neighboring subunits</note>
    </ligand>
</feature>
<keyword evidence="1 5" id="KW-0489">Methyltransferase</keyword>
<reference evidence="7" key="1">
    <citation type="submission" date="2016-11" db="EMBL/GenBank/DDBJ databases">
        <authorList>
            <person name="Jaros S."/>
            <person name="Januszkiewicz K."/>
            <person name="Wedrychowicz H."/>
        </authorList>
    </citation>
    <scope>NUCLEOTIDE SEQUENCE [LARGE SCALE GENOMIC DNA]</scope>
    <source>
        <strain evidence="7">CGMCC 4.3555</strain>
    </source>
</reference>
<feature type="binding site" description="in other chain" evidence="5">
    <location>
        <begin position="87"/>
        <end position="91"/>
    </location>
    <ligand>
        <name>dUMP</name>
        <dbReference type="ChEBI" id="CHEBI:246422"/>
        <note>ligand shared between dimeric partners</note>
    </ligand>
</feature>
<dbReference type="Pfam" id="PF02511">
    <property type="entry name" value="Thy1"/>
    <property type="match status" value="1"/>
</dbReference>
<feature type="binding site" evidence="5">
    <location>
        <position position="87"/>
    </location>
    <ligand>
        <name>FAD</name>
        <dbReference type="ChEBI" id="CHEBI:57692"/>
        <note>ligand shared between neighboring subunits</note>
    </ligand>
</feature>
<dbReference type="EMBL" id="FRBK01000026">
    <property type="protein sequence ID" value="SHN24231.1"/>
    <property type="molecule type" value="Genomic_DNA"/>
</dbReference>
<evidence type="ECO:0000256" key="2">
    <source>
        <dbReference type="ARBA" id="ARBA00022630"/>
    </source>
</evidence>
<keyword evidence="4 5" id="KW-0274">FAD</keyword>
<sequence length="232" mass="26064">MTEIEFRSDMSVELIDAMGGDHSVVRAARVSSGTEAGDPQRDKGLINFLARDRHGSPFEAMVFQFKISVPIFVAREWFRHRIGSFNEVSGRYKVMDPVFYVPGPERPLKQIGTPGAYTFEAGTQQQTDTTAMCHKNMAMAAWNFYQHMLGEGVARETARNVLPASLYTSFYWTVNGRALMNFLSLRWNHPNSTVPTFPLHEIEQAAMKVEEQAKAVAPEAFAAFDKHGRVSP</sequence>
<feature type="binding site" evidence="5">
    <location>
        <begin position="76"/>
        <end position="79"/>
    </location>
    <ligand>
        <name>dUMP</name>
        <dbReference type="ChEBI" id="CHEBI:246422"/>
        <note>ligand shared between dimeric partners</note>
    </ligand>
</feature>
<evidence type="ECO:0000313" key="7">
    <source>
        <dbReference type="Proteomes" id="UP000184388"/>
    </source>
</evidence>
<protein>
    <recommendedName>
        <fullName evidence="5">Flavin-dependent thymidylate synthase</fullName>
        <shortName evidence="5">FDTS</shortName>
        <ecNumber evidence="5">2.1.1.148</ecNumber>
    </recommendedName>
    <alternativeName>
        <fullName evidence="5">FAD-dependent thymidylate synthase</fullName>
    </alternativeName>
    <alternativeName>
        <fullName evidence="5">Thymidylate synthase ThyX</fullName>
        <shortName evidence="5">TS</shortName>
        <shortName evidence="5">TSase</shortName>
    </alternativeName>
</protein>
<dbReference type="PANTHER" id="PTHR34934">
    <property type="entry name" value="FLAVIN-DEPENDENT THYMIDYLATE SYNTHASE"/>
    <property type="match status" value="1"/>
</dbReference>
<feature type="binding site" evidence="5">
    <location>
        <begin position="79"/>
        <end position="81"/>
    </location>
    <ligand>
        <name>FAD</name>
        <dbReference type="ChEBI" id="CHEBI:57692"/>
        <note>ligand shared between neighboring subunits</note>
    </ligand>
</feature>
<evidence type="ECO:0000256" key="3">
    <source>
        <dbReference type="ARBA" id="ARBA00022727"/>
    </source>
</evidence>
<comment type="pathway">
    <text evidence="5">Pyrimidine metabolism; dTTP biosynthesis.</text>
</comment>
<comment type="subunit">
    <text evidence="5">Homotetramer.</text>
</comment>
<dbReference type="GO" id="GO:0050660">
    <property type="term" value="F:flavin adenine dinucleotide binding"/>
    <property type="evidence" value="ECO:0007669"/>
    <property type="project" value="UniProtKB-UniRule"/>
</dbReference>
<dbReference type="RefSeq" id="WP_073449023.1">
    <property type="nucleotide sequence ID" value="NZ_FRBK01000026.1"/>
</dbReference>
<dbReference type="GO" id="GO:0006235">
    <property type="term" value="P:dTTP biosynthetic process"/>
    <property type="evidence" value="ECO:0007669"/>
    <property type="project" value="UniProtKB-UniRule"/>
</dbReference>
<keyword evidence="5" id="KW-0808">Transferase</keyword>
<dbReference type="AlphaFoldDB" id="A0A9X8QZK1"/>